<feature type="non-terminal residue" evidence="1">
    <location>
        <position position="105"/>
    </location>
</feature>
<comment type="caution">
    <text evidence="1">The sequence shown here is derived from an EMBL/GenBank/DDBJ whole genome shotgun (WGS) entry which is preliminary data.</text>
</comment>
<accession>A0ACB9XYS5</accession>
<evidence type="ECO:0000313" key="1">
    <source>
        <dbReference type="EMBL" id="KAI4832297.1"/>
    </source>
</evidence>
<dbReference type="EMBL" id="CM043785">
    <property type="protein sequence ID" value="KAI4832297.1"/>
    <property type="molecule type" value="Genomic_DNA"/>
</dbReference>
<name>A0ACB9XYS5_CHAAC</name>
<organism evidence="1 2">
    <name type="scientific">Chaenocephalus aceratus</name>
    <name type="common">Blackfin icefish</name>
    <name type="synonym">Chaenichthys aceratus</name>
    <dbReference type="NCBI Taxonomy" id="36190"/>
    <lineage>
        <taxon>Eukaryota</taxon>
        <taxon>Metazoa</taxon>
        <taxon>Chordata</taxon>
        <taxon>Craniata</taxon>
        <taxon>Vertebrata</taxon>
        <taxon>Euteleostomi</taxon>
        <taxon>Actinopterygii</taxon>
        <taxon>Neopterygii</taxon>
        <taxon>Teleostei</taxon>
        <taxon>Neoteleostei</taxon>
        <taxon>Acanthomorphata</taxon>
        <taxon>Eupercaria</taxon>
        <taxon>Perciformes</taxon>
        <taxon>Notothenioidei</taxon>
        <taxon>Channichthyidae</taxon>
        <taxon>Chaenocephalus</taxon>
    </lineage>
</organism>
<feature type="non-terminal residue" evidence="1">
    <location>
        <position position="1"/>
    </location>
</feature>
<gene>
    <name evidence="1" type="ORF">KUCAC02_015270</name>
</gene>
<sequence>HSETSNPWQDVIGGSVPLWAPAEGELVLNRPICERDRGAVVRRVVLSVRRSVIHLGQRCMAPWCRPLLTDTTAEERAAMLTHRAQRTPDAPGGYTIDRSVLTSCQ</sequence>
<dbReference type="Proteomes" id="UP001057452">
    <property type="component" value="Chromosome 1"/>
</dbReference>
<keyword evidence="2" id="KW-1185">Reference proteome</keyword>
<protein>
    <submittedName>
        <fullName evidence="1">Uncharacterized protein</fullName>
    </submittedName>
</protein>
<proteinExistence type="predicted"/>
<evidence type="ECO:0000313" key="2">
    <source>
        <dbReference type="Proteomes" id="UP001057452"/>
    </source>
</evidence>
<reference evidence="1" key="1">
    <citation type="submission" date="2022-05" db="EMBL/GenBank/DDBJ databases">
        <title>Chromosome-level genome of Chaenocephalus aceratus.</title>
        <authorList>
            <person name="Park H."/>
        </authorList>
    </citation>
    <scope>NUCLEOTIDE SEQUENCE</scope>
    <source>
        <strain evidence="1">KU_202001</strain>
    </source>
</reference>